<reference evidence="3 4" key="1">
    <citation type="submission" date="2018-03" db="EMBL/GenBank/DDBJ databases">
        <title>Phenotypic and genomic properties of Cyclonatronum proteinivorum gen. nov., sp. nov., a haloalkaliphilic bacteroidete from soda lakes possessing Na+-translocating rhodopsin.</title>
        <authorList>
            <person name="Toshchakov S.V."/>
            <person name="Korzhenkov A."/>
            <person name="Samarov N.I."/>
            <person name="Kublanov I.V."/>
            <person name="Muntyan M.S."/>
            <person name="Sorokin D.Y."/>
        </authorList>
    </citation>
    <scope>NUCLEOTIDE SEQUENCE [LARGE SCALE GENOMIC DNA]</scope>
    <source>
        <strain evidence="3 4">Omega</strain>
    </source>
</reference>
<sequence length="702" mass="79094">MRLKKWHDRRLRTSLKTAIAALLCFFGMSETALARQHTAADSVRTVERELERLLEDREAEEDAEGAEELAVFLLDLAANPINLNRASLPELSQLPGISPVQAQAIISLREQKPIEQPEELLQIRGIGTVTLERIRPYITVGESGELTRMLLTNAGFWTHRGRFEYISRGQRVLQTQTGFTPPAFEGQTRYAGDPWRIYQRFNYRSRHLSLNLTQLKAPGEPISGPHDFDFNSWHAGIQNVGMVQRLVVGDYGIWAGQGLVLHTGLGFGKSRDVTGGPLRGERGLAPYQSSEQTRFMRGIAATVGRRFQVTGFYSNRPLSATVVSEDTIRFPSASGLHRTPSERARRNNTQLEMGGARLTYTGRYGMIGATGYRAVYNRHIVPGTAVYNRYDFEGRHASVAGADYRLLLGQAFVFGEVARSENGGTGLISGIQLPVDDRTDLTLIYRNYSRDFQSLYGSGFGELSGRPRNETGFYTGLRHELSRILTLSAYYDRFRFPAPRFGTTQRTAGYDLLGQVDFTFSRQFSAYVTVRSKVRENDFELSDPFGRAVVVMGQDARTSVRAETEVQVLSALRLRTRAEWVRARNRDVPAADYGVMLFQDIRWLPLPGLTVDLRMAVFETDSFASRVFMFENDLLYVFSNTMLSGTGQRAYVLLRYATGNRLDFWFKYAATVYEDRSFTGSGLTEAPGNLRSQIGLQMRVRM</sequence>
<proteinExistence type="predicted"/>
<evidence type="ECO:0000259" key="2">
    <source>
        <dbReference type="SMART" id="SM00278"/>
    </source>
</evidence>
<dbReference type="GO" id="GO:0015628">
    <property type="term" value="P:protein secretion by the type II secretion system"/>
    <property type="evidence" value="ECO:0007669"/>
    <property type="project" value="TreeGrafter"/>
</dbReference>
<feature type="domain" description="Helix-hairpin-helix DNA-binding motif class 1" evidence="2">
    <location>
        <begin position="89"/>
        <end position="108"/>
    </location>
</feature>
<accession>A0A345UGK7</accession>
<feature type="chain" id="PRO_5017030994" evidence="1">
    <location>
        <begin position="35"/>
        <end position="702"/>
    </location>
</feature>
<dbReference type="Pfam" id="PF12836">
    <property type="entry name" value="HHH_3"/>
    <property type="match status" value="1"/>
</dbReference>
<dbReference type="InterPro" id="IPR003583">
    <property type="entry name" value="Hlx-hairpin-Hlx_DNA-bd_motif"/>
</dbReference>
<dbReference type="PANTHER" id="PTHR21180:SF32">
    <property type="entry name" value="ENDONUCLEASE_EXONUCLEASE_PHOSPHATASE FAMILY DOMAIN-CONTAINING PROTEIN 1"/>
    <property type="match status" value="1"/>
</dbReference>
<evidence type="ECO:0000313" key="4">
    <source>
        <dbReference type="Proteomes" id="UP000254808"/>
    </source>
</evidence>
<dbReference type="InterPro" id="IPR051675">
    <property type="entry name" value="Endo/Exo/Phosphatase_dom_1"/>
</dbReference>
<dbReference type="RefSeq" id="WP_114982897.1">
    <property type="nucleotide sequence ID" value="NZ_CP027806.1"/>
</dbReference>
<dbReference type="KEGG" id="cprv:CYPRO_0321"/>
<dbReference type="PANTHER" id="PTHR21180">
    <property type="entry name" value="ENDONUCLEASE/EXONUCLEASE/PHOSPHATASE FAMILY DOMAIN-CONTAINING PROTEIN 1"/>
    <property type="match status" value="1"/>
</dbReference>
<dbReference type="Gene3D" id="1.10.150.320">
    <property type="entry name" value="Photosystem II 12 kDa extrinsic protein"/>
    <property type="match status" value="1"/>
</dbReference>
<gene>
    <name evidence="3" type="ORF">CYPRO_0321</name>
</gene>
<dbReference type="AlphaFoldDB" id="A0A345UGK7"/>
<dbReference type="GO" id="GO:0003677">
    <property type="term" value="F:DNA binding"/>
    <property type="evidence" value="ECO:0007669"/>
    <property type="project" value="InterPro"/>
</dbReference>
<name>A0A345UGK7_9BACT</name>
<feature type="signal peptide" evidence="1">
    <location>
        <begin position="1"/>
        <end position="34"/>
    </location>
</feature>
<keyword evidence="4" id="KW-1185">Reference proteome</keyword>
<evidence type="ECO:0000313" key="3">
    <source>
        <dbReference type="EMBL" id="AXI99608.1"/>
    </source>
</evidence>
<organism evidence="3 4">
    <name type="scientific">Cyclonatronum proteinivorum</name>
    <dbReference type="NCBI Taxonomy" id="1457365"/>
    <lineage>
        <taxon>Bacteria</taxon>
        <taxon>Pseudomonadati</taxon>
        <taxon>Balneolota</taxon>
        <taxon>Balneolia</taxon>
        <taxon>Balneolales</taxon>
        <taxon>Cyclonatronaceae</taxon>
        <taxon>Cyclonatronum</taxon>
    </lineage>
</organism>
<feature type="domain" description="Helix-hairpin-helix DNA-binding motif class 1" evidence="2">
    <location>
        <begin position="118"/>
        <end position="137"/>
    </location>
</feature>
<dbReference type="GO" id="GO:0006281">
    <property type="term" value="P:DNA repair"/>
    <property type="evidence" value="ECO:0007669"/>
    <property type="project" value="InterPro"/>
</dbReference>
<dbReference type="EMBL" id="CP027806">
    <property type="protein sequence ID" value="AXI99608.1"/>
    <property type="molecule type" value="Genomic_DNA"/>
</dbReference>
<dbReference type="Proteomes" id="UP000254808">
    <property type="component" value="Chromosome"/>
</dbReference>
<dbReference type="GO" id="GO:0015627">
    <property type="term" value="C:type II protein secretion system complex"/>
    <property type="evidence" value="ECO:0007669"/>
    <property type="project" value="TreeGrafter"/>
</dbReference>
<evidence type="ECO:0000256" key="1">
    <source>
        <dbReference type="SAM" id="SignalP"/>
    </source>
</evidence>
<dbReference type="OrthoDB" id="9766750at2"/>
<dbReference type="SMART" id="SM00278">
    <property type="entry name" value="HhH1"/>
    <property type="match status" value="2"/>
</dbReference>
<dbReference type="SUPFAM" id="SSF47781">
    <property type="entry name" value="RuvA domain 2-like"/>
    <property type="match status" value="1"/>
</dbReference>
<dbReference type="InterPro" id="IPR010994">
    <property type="entry name" value="RuvA_2-like"/>
</dbReference>
<protein>
    <submittedName>
        <fullName evidence="3">Competence protein ComEA helix-hairpin-helix repeat region</fullName>
    </submittedName>
</protein>
<keyword evidence="1" id="KW-0732">Signal</keyword>